<protein>
    <recommendedName>
        <fullName evidence="3">NACHT domain-containing protein</fullName>
    </recommendedName>
</protein>
<proteinExistence type="predicted"/>
<comment type="caution">
    <text evidence="1">The sequence shown here is derived from an EMBL/GenBank/DDBJ whole genome shotgun (WGS) entry which is preliminary data.</text>
</comment>
<dbReference type="Gene3D" id="3.40.50.300">
    <property type="entry name" value="P-loop containing nucleotide triphosphate hydrolases"/>
    <property type="match status" value="1"/>
</dbReference>
<accession>A0A834MK82</accession>
<gene>
    <name evidence="1" type="ORF">GWI33_001086</name>
</gene>
<reference evidence="1" key="1">
    <citation type="submission" date="2020-08" db="EMBL/GenBank/DDBJ databases">
        <title>Genome sequencing and assembly of the red palm weevil Rhynchophorus ferrugineus.</title>
        <authorList>
            <person name="Dias G.B."/>
            <person name="Bergman C.M."/>
            <person name="Manee M."/>
        </authorList>
    </citation>
    <scope>NUCLEOTIDE SEQUENCE</scope>
    <source>
        <strain evidence="1">AA-2017</strain>
        <tissue evidence="1">Whole larva</tissue>
    </source>
</reference>
<dbReference type="AlphaFoldDB" id="A0A834MK82"/>
<organism evidence="1 2">
    <name type="scientific">Rhynchophorus ferrugineus</name>
    <name type="common">Red palm weevil</name>
    <name type="synonym">Curculio ferrugineus</name>
    <dbReference type="NCBI Taxonomy" id="354439"/>
    <lineage>
        <taxon>Eukaryota</taxon>
        <taxon>Metazoa</taxon>
        <taxon>Ecdysozoa</taxon>
        <taxon>Arthropoda</taxon>
        <taxon>Hexapoda</taxon>
        <taxon>Insecta</taxon>
        <taxon>Pterygota</taxon>
        <taxon>Neoptera</taxon>
        <taxon>Endopterygota</taxon>
        <taxon>Coleoptera</taxon>
        <taxon>Polyphaga</taxon>
        <taxon>Cucujiformia</taxon>
        <taxon>Curculionidae</taxon>
        <taxon>Dryophthorinae</taxon>
        <taxon>Rhynchophorus</taxon>
    </lineage>
</organism>
<dbReference type="SUPFAM" id="SSF52540">
    <property type="entry name" value="P-loop containing nucleoside triphosphate hydrolases"/>
    <property type="match status" value="1"/>
</dbReference>
<dbReference type="EMBL" id="JAACXV010000125">
    <property type="protein sequence ID" value="KAF7283260.1"/>
    <property type="molecule type" value="Genomic_DNA"/>
</dbReference>
<dbReference type="InterPro" id="IPR027417">
    <property type="entry name" value="P-loop_NTPase"/>
</dbReference>
<sequence length="963" mass="112609">MESAEYFAVRHLKIQIRDNVFSLYSILKYFQKVARNCSVHIYKEDQNYDMVLRIEKNNIVYGIYVEHSPLNATDNYIIDIRLFLDKYFRRLDAIAPDFDKILIYTTYVLDANDWITYRDLRKDEIYIHMEGNRACQVLNETIIQKLLMLCNNVAKQRRYEAFLNGVKFVLYEINNYTEEASLFLAPKIYRPLLNPNRLKIKVLKQMVENVNRCPAPELFHMSETFKLYQTITGLSQFNVDFINQLYVKFGINSDRIWGPVFNDIYKIVFVDTTATLLSTKKVIDYVSNKGLKFMLLSAQQLRQNYVLSNTYRLFSAGNIDVLIIECDEETKQSDNPIPVGIKFHEESKIIQISNNNLKNLAQSQQKYNCTVHIKHIFDDITLKDFDKPSLLSILSARILFQGHDMDLEKIANTITIEKCIKIKDLEDLIVGWDFQVGKNIYFDFNGPVYLQRTIRRKIIPDDVVKINLANCSLVIIFGENLEELDIDQQQDLHLKRGILLVSDEVRAQRNFHKYCKQIDISNVYLLEFKNGFFFLEDLKAVDSTIIKFLEDIPHAEQMTTDHILSRNKTNLIVGNSGMGKSVFLNHLQIQIKNNNPGSWVAYVNLGNNSIYLNNIFSTMEKFNFDSDIQKSAIELLIPIIVGDNPNLKGCQFAISLFKMGFKFCSDKCKYPNYIFLFDAFDELIENHQKKAINLFRFLMSKNITLWIASRPHQKRRLEYDLQTVALSINPLTKSQVNEYVSIYHKKKDIKMPYQNFYFQIESHLLSLDNSSAVFADYPLHLEFLTKYDLSKYGLYHLLHGFIYYKFNLFYQQKLPLKGFKVTKQIKTMWTFHKDVALSLYGLANSEKTKPRIKQDELLRVGLVSLEDDELTFIHPCIKSCFLAYSIVRHYLSLSSVVKILKDENHQDVRSILNSMDNKNLQKIKCEYLTVANVTTLIKNLTCEGNKKLAKLIVEKFLKYQERS</sequence>
<evidence type="ECO:0000313" key="1">
    <source>
        <dbReference type="EMBL" id="KAF7283260.1"/>
    </source>
</evidence>
<evidence type="ECO:0008006" key="3">
    <source>
        <dbReference type="Google" id="ProtNLM"/>
    </source>
</evidence>
<dbReference type="Proteomes" id="UP000625711">
    <property type="component" value="Unassembled WGS sequence"/>
</dbReference>
<dbReference type="OrthoDB" id="6745084at2759"/>
<name>A0A834MK82_RHYFE</name>
<keyword evidence="2" id="KW-1185">Reference proteome</keyword>
<evidence type="ECO:0000313" key="2">
    <source>
        <dbReference type="Proteomes" id="UP000625711"/>
    </source>
</evidence>